<evidence type="ECO:0000313" key="3">
    <source>
        <dbReference type="Proteomes" id="UP000821866"/>
    </source>
</evidence>
<dbReference type="PROSITE" id="PS50878">
    <property type="entry name" value="RT_POL"/>
    <property type="match status" value="1"/>
</dbReference>
<dbReference type="InterPro" id="IPR043502">
    <property type="entry name" value="DNA/RNA_pol_sf"/>
</dbReference>
<dbReference type="GO" id="GO:0071897">
    <property type="term" value="P:DNA biosynthetic process"/>
    <property type="evidence" value="ECO:0007669"/>
    <property type="project" value="UniProtKB-ARBA"/>
</dbReference>
<dbReference type="Proteomes" id="UP000821866">
    <property type="component" value="Chromosome 4"/>
</dbReference>
<dbReference type="AlphaFoldDB" id="A0A9J6E2A0"/>
<reference evidence="2" key="1">
    <citation type="journal article" date="2020" name="Cell">
        <title>Large-Scale Comparative Analyses of Tick Genomes Elucidate Their Genetic Diversity and Vector Capacities.</title>
        <authorList>
            <consortium name="Tick Genome and Microbiome Consortium (TIGMIC)"/>
            <person name="Jia N."/>
            <person name="Wang J."/>
            <person name="Shi W."/>
            <person name="Du L."/>
            <person name="Sun Y."/>
            <person name="Zhan W."/>
            <person name="Jiang J.F."/>
            <person name="Wang Q."/>
            <person name="Zhang B."/>
            <person name="Ji P."/>
            <person name="Bell-Sakyi L."/>
            <person name="Cui X.M."/>
            <person name="Yuan T.T."/>
            <person name="Jiang B.G."/>
            <person name="Yang W.F."/>
            <person name="Lam T.T."/>
            <person name="Chang Q.C."/>
            <person name="Ding S.J."/>
            <person name="Wang X.J."/>
            <person name="Zhu J.G."/>
            <person name="Ruan X.D."/>
            <person name="Zhao L."/>
            <person name="Wei J.T."/>
            <person name="Ye R.Z."/>
            <person name="Que T.C."/>
            <person name="Du C.H."/>
            <person name="Zhou Y.H."/>
            <person name="Cheng J.X."/>
            <person name="Dai P.F."/>
            <person name="Guo W.B."/>
            <person name="Han X.H."/>
            <person name="Huang E.J."/>
            <person name="Li L.F."/>
            <person name="Wei W."/>
            <person name="Gao Y.C."/>
            <person name="Liu J.Z."/>
            <person name="Shao H.Z."/>
            <person name="Wang X."/>
            <person name="Wang C.C."/>
            <person name="Yang T.C."/>
            <person name="Huo Q.B."/>
            <person name="Li W."/>
            <person name="Chen H.Y."/>
            <person name="Chen S.E."/>
            <person name="Zhou L.G."/>
            <person name="Ni X.B."/>
            <person name="Tian J.H."/>
            <person name="Sheng Y."/>
            <person name="Liu T."/>
            <person name="Pan Y.S."/>
            <person name="Xia L.Y."/>
            <person name="Li J."/>
            <person name="Zhao F."/>
            <person name="Cao W.C."/>
        </authorList>
    </citation>
    <scope>NUCLEOTIDE SEQUENCE</scope>
    <source>
        <strain evidence="2">Rmic-2018</strain>
    </source>
</reference>
<comment type="caution">
    <text evidence="2">The sequence shown here is derived from an EMBL/GenBank/DDBJ whole genome shotgun (WGS) entry which is preliminary data.</text>
</comment>
<dbReference type="Pfam" id="PF00078">
    <property type="entry name" value="RVT_1"/>
    <property type="match status" value="1"/>
</dbReference>
<organism evidence="2 3">
    <name type="scientific">Rhipicephalus microplus</name>
    <name type="common">Cattle tick</name>
    <name type="synonym">Boophilus microplus</name>
    <dbReference type="NCBI Taxonomy" id="6941"/>
    <lineage>
        <taxon>Eukaryota</taxon>
        <taxon>Metazoa</taxon>
        <taxon>Ecdysozoa</taxon>
        <taxon>Arthropoda</taxon>
        <taxon>Chelicerata</taxon>
        <taxon>Arachnida</taxon>
        <taxon>Acari</taxon>
        <taxon>Parasitiformes</taxon>
        <taxon>Ixodida</taxon>
        <taxon>Ixodoidea</taxon>
        <taxon>Ixodidae</taxon>
        <taxon>Rhipicephalinae</taxon>
        <taxon>Rhipicephalus</taxon>
        <taxon>Boophilus</taxon>
    </lineage>
</organism>
<dbReference type="PANTHER" id="PTHR21301:SF10">
    <property type="entry name" value="REVERSE TRANSCRIPTASE DOMAIN-CONTAINING PROTEIN"/>
    <property type="match status" value="1"/>
</dbReference>
<sequence>MPPFPVNYKPANLMPQANYKYNLWLKLCNQVTEWLWNQVRPTLPARTRTKATSEAKVLNLSECDVPVKHLDVLSKGPKFCVEPALRPAELVSVSRSVARRVPEDSRTTCVAECTDVLLKHRPRRVHDIVMSSVVDFLHSSGLTCVVSDKEGFFVVLTRGLFSEKGSVAIAKNFREVSHNPSKIKKQAVELLKSLSLDKLVNKVMKEMGDTLDVFFTAKTHKPDIPFRTIVSKRNTWLQIVSRYLQKNLESLVVADPFQVASSDILVDFLRNNDSGGLRAFSLDIEDLYYSLPQAPLLQSVKECIGNQEDEFEFTSRSGVSVEGFLEVLRCYLEATLVTWNGKVFAQKSGVCIGSCVAPILSTIFLAKVDRAIQGSLVDLAIKVFRYVDDYLVFVDRCVFIRKMIDVMKVFREQGHGLTFTCEVPRNDALQYLDLQLAFSPDGLCWRYKPRSQKGLLDYQSGHSRLVKNGIASSCIRSAISKSCPHLIRQSMCEQAVKLRQAGYPDAVIAAVSERLLKTIRAGGKLAATERCKGSRPFSVIPYIHGVSHRFKRVAARFGVNVVFSAKSKLKDICPRLQHRENKKSGKKGKCTMRHGIRFVSCVKGVVYETPFSCGHVYVGQSGRCLNIRLREHHSSLKGTPTSHLALHCRQCGCTPMFDQTAVLFRHREQLTRELVEACFIRKRGEKCVSHPSVLLHDKEFSFLMSTFS</sequence>
<proteinExistence type="predicted"/>
<feature type="domain" description="Reverse transcriptase" evidence="1">
    <location>
        <begin position="197"/>
        <end position="440"/>
    </location>
</feature>
<dbReference type="VEuPathDB" id="VectorBase:LOC119181381"/>
<evidence type="ECO:0000259" key="1">
    <source>
        <dbReference type="PROSITE" id="PS50878"/>
    </source>
</evidence>
<evidence type="ECO:0000313" key="2">
    <source>
        <dbReference type="EMBL" id="KAH8028422.1"/>
    </source>
</evidence>
<keyword evidence="3" id="KW-1185">Reference proteome</keyword>
<reference evidence="2" key="2">
    <citation type="submission" date="2021-09" db="EMBL/GenBank/DDBJ databases">
        <authorList>
            <person name="Jia N."/>
            <person name="Wang J."/>
            <person name="Shi W."/>
            <person name="Du L."/>
            <person name="Sun Y."/>
            <person name="Zhan W."/>
            <person name="Jiang J."/>
            <person name="Wang Q."/>
            <person name="Zhang B."/>
            <person name="Ji P."/>
            <person name="Sakyi L.B."/>
            <person name="Cui X."/>
            <person name="Yuan T."/>
            <person name="Jiang B."/>
            <person name="Yang W."/>
            <person name="Lam T.T.-Y."/>
            <person name="Chang Q."/>
            <person name="Ding S."/>
            <person name="Wang X."/>
            <person name="Zhu J."/>
            <person name="Ruan X."/>
            <person name="Zhao L."/>
            <person name="Wei J."/>
            <person name="Que T."/>
            <person name="Du C."/>
            <person name="Cheng J."/>
            <person name="Dai P."/>
            <person name="Han X."/>
            <person name="Huang E."/>
            <person name="Gao Y."/>
            <person name="Liu J."/>
            <person name="Shao H."/>
            <person name="Ye R."/>
            <person name="Li L."/>
            <person name="Wei W."/>
            <person name="Wang X."/>
            <person name="Wang C."/>
            <person name="Huo Q."/>
            <person name="Li W."/>
            <person name="Guo W."/>
            <person name="Chen H."/>
            <person name="Chen S."/>
            <person name="Zhou L."/>
            <person name="Zhou L."/>
            <person name="Ni X."/>
            <person name="Tian J."/>
            <person name="Zhou Y."/>
            <person name="Sheng Y."/>
            <person name="Liu T."/>
            <person name="Pan Y."/>
            <person name="Xia L."/>
            <person name="Li J."/>
            <person name="Zhao F."/>
            <person name="Cao W."/>
        </authorList>
    </citation>
    <scope>NUCLEOTIDE SEQUENCE</scope>
    <source>
        <strain evidence="2">Rmic-2018</strain>
        <tissue evidence="2">Larvae</tissue>
    </source>
</reference>
<name>A0A9J6E2A0_RHIMP</name>
<protein>
    <recommendedName>
        <fullName evidence="1">Reverse transcriptase domain-containing protein</fullName>
    </recommendedName>
</protein>
<dbReference type="EMBL" id="JABSTU010000006">
    <property type="protein sequence ID" value="KAH8028422.1"/>
    <property type="molecule type" value="Genomic_DNA"/>
</dbReference>
<gene>
    <name evidence="2" type="ORF">HPB51_016589</name>
</gene>
<dbReference type="PANTHER" id="PTHR21301">
    <property type="entry name" value="REVERSE TRANSCRIPTASE"/>
    <property type="match status" value="1"/>
</dbReference>
<dbReference type="InterPro" id="IPR000477">
    <property type="entry name" value="RT_dom"/>
</dbReference>
<accession>A0A9J6E2A0</accession>
<dbReference type="SUPFAM" id="SSF56672">
    <property type="entry name" value="DNA/RNA polymerases"/>
    <property type="match status" value="1"/>
</dbReference>